<proteinExistence type="predicted"/>
<evidence type="ECO:0000313" key="2">
    <source>
        <dbReference type="Proteomes" id="UP000051955"/>
    </source>
</evidence>
<gene>
    <name evidence="1" type="ORF">FD25_GL000445</name>
</gene>
<dbReference type="PATRIC" id="fig|1423715.3.peg.462"/>
<name>A0A0R1LG68_9LACO</name>
<organism evidence="1 2">
    <name type="scientific">Levilactobacillus acidifarinae DSM 19394 = JCM 15949</name>
    <dbReference type="NCBI Taxonomy" id="1423715"/>
    <lineage>
        <taxon>Bacteria</taxon>
        <taxon>Bacillati</taxon>
        <taxon>Bacillota</taxon>
        <taxon>Bacilli</taxon>
        <taxon>Lactobacillales</taxon>
        <taxon>Lactobacillaceae</taxon>
        <taxon>Levilactobacillus</taxon>
    </lineage>
</organism>
<dbReference type="STRING" id="1423715.FD25_GL000445"/>
<comment type="caution">
    <text evidence="1">The sequence shown here is derived from an EMBL/GenBank/DDBJ whole genome shotgun (WGS) entry which is preliminary data.</text>
</comment>
<keyword evidence="2" id="KW-1185">Reference proteome</keyword>
<dbReference type="Proteomes" id="UP000051955">
    <property type="component" value="Unassembled WGS sequence"/>
</dbReference>
<sequence>MAKKYEQRVNDCLPPSGQVRLLVLTEKQFSSMHIMLGPITPQEAVVDNSNLTVL</sequence>
<dbReference type="EMBL" id="AZDV01000026">
    <property type="protein sequence ID" value="KRK94480.1"/>
    <property type="molecule type" value="Genomic_DNA"/>
</dbReference>
<protein>
    <submittedName>
        <fullName evidence="1">Uncharacterized protein</fullName>
    </submittedName>
</protein>
<evidence type="ECO:0000313" key="1">
    <source>
        <dbReference type="EMBL" id="KRK94480.1"/>
    </source>
</evidence>
<accession>A0A0R1LG68</accession>
<dbReference type="AlphaFoldDB" id="A0A0R1LG68"/>
<reference evidence="1 2" key="1">
    <citation type="journal article" date="2015" name="Genome Announc.">
        <title>Expanding the biotechnology potential of lactobacilli through comparative genomics of 213 strains and associated genera.</title>
        <authorList>
            <person name="Sun Z."/>
            <person name="Harris H.M."/>
            <person name="McCann A."/>
            <person name="Guo C."/>
            <person name="Argimon S."/>
            <person name="Zhang W."/>
            <person name="Yang X."/>
            <person name="Jeffery I.B."/>
            <person name="Cooney J.C."/>
            <person name="Kagawa T.F."/>
            <person name="Liu W."/>
            <person name="Song Y."/>
            <person name="Salvetti E."/>
            <person name="Wrobel A."/>
            <person name="Rasinkangas P."/>
            <person name="Parkhill J."/>
            <person name="Rea M.C."/>
            <person name="O'Sullivan O."/>
            <person name="Ritari J."/>
            <person name="Douillard F.P."/>
            <person name="Paul Ross R."/>
            <person name="Yang R."/>
            <person name="Briner A.E."/>
            <person name="Felis G.E."/>
            <person name="de Vos W.M."/>
            <person name="Barrangou R."/>
            <person name="Klaenhammer T.R."/>
            <person name="Caufield P.W."/>
            <person name="Cui Y."/>
            <person name="Zhang H."/>
            <person name="O'Toole P.W."/>
        </authorList>
    </citation>
    <scope>NUCLEOTIDE SEQUENCE [LARGE SCALE GENOMIC DNA]</scope>
    <source>
        <strain evidence="1 2">DSM 19394</strain>
    </source>
</reference>